<protein>
    <recommendedName>
        <fullName evidence="4">Restriction endonuclease domain-containing protein</fullName>
    </recommendedName>
</protein>
<evidence type="ECO:0000313" key="3">
    <source>
        <dbReference type="Proteomes" id="UP000750711"/>
    </source>
</evidence>
<sequence length="365" mass="41643">MPNKAGSTPPDKTIQLPPSPPPSSEKQSAAVWRVLNLFQSNNGKVGSPWINIPLSLEDYEKLQKALGRDKTLRYDYDPGTKKITIRMPTPTHDLFIAEVVKDILFQLQTISRSPDEAVAEIARDVKWQNMSFIQLGQVRRSPDASFRHKKEYFPRIVIEVSYSQKRNDLLYLADDYITESKGNIGMVIGLDIEYRRTKEATVSIWRPGSIIDDDGKTVRICEQTLRNDRFRSEDGSAVEGSLVLQLGDFVLPQVADRIAGLNIPITITYNSLAQYLEEAESAHRLTEMDLGRKLPLAEEEWRKRKRTPTPPLSDDQEKKFQEAEARANQQMSEGDSDWGEWPNKVESGSKRRKSEIRHSTTEFTH</sequence>
<feature type="region of interest" description="Disordered" evidence="1">
    <location>
        <begin position="299"/>
        <end position="365"/>
    </location>
</feature>
<evidence type="ECO:0000313" key="2">
    <source>
        <dbReference type="EMBL" id="KAH0562081.1"/>
    </source>
</evidence>
<evidence type="ECO:0008006" key="4">
    <source>
        <dbReference type="Google" id="ProtNLM"/>
    </source>
</evidence>
<name>A0A9P8RQY1_9PEZI</name>
<keyword evidence="3" id="KW-1185">Reference proteome</keyword>
<evidence type="ECO:0000256" key="1">
    <source>
        <dbReference type="SAM" id="MobiDB-lite"/>
    </source>
</evidence>
<accession>A0A9P8RQY1</accession>
<feature type="region of interest" description="Disordered" evidence="1">
    <location>
        <begin position="1"/>
        <end position="26"/>
    </location>
</feature>
<gene>
    <name evidence="2" type="ORF">GP486_003221</name>
</gene>
<reference evidence="2" key="1">
    <citation type="submission" date="2021-03" db="EMBL/GenBank/DDBJ databases">
        <title>Comparative genomics and phylogenomic investigation of the class Geoglossomycetes provide insights into ecological specialization and systematics.</title>
        <authorList>
            <person name="Melie T."/>
            <person name="Pirro S."/>
            <person name="Miller A.N."/>
            <person name="Quandt A."/>
        </authorList>
    </citation>
    <scope>NUCLEOTIDE SEQUENCE</scope>
    <source>
        <strain evidence="2">CAQ_001_2017</strain>
    </source>
</reference>
<feature type="compositionally biased region" description="Basic and acidic residues" evidence="1">
    <location>
        <begin position="315"/>
        <end position="325"/>
    </location>
</feature>
<organism evidence="2 3">
    <name type="scientific">Trichoglossum hirsutum</name>
    <dbReference type="NCBI Taxonomy" id="265104"/>
    <lineage>
        <taxon>Eukaryota</taxon>
        <taxon>Fungi</taxon>
        <taxon>Dikarya</taxon>
        <taxon>Ascomycota</taxon>
        <taxon>Pezizomycotina</taxon>
        <taxon>Geoglossomycetes</taxon>
        <taxon>Geoglossales</taxon>
        <taxon>Geoglossaceae</taxon>
        <taxon>Trichoglossum</taxon>
    </lineage>
</organism>
<dbReference type="AlphaFoldDB" id="A0A9P8RQY1"/>
<proteinExistence type="predicted"/>
<comment type="caution">
    <text evidence="2">The sequence shown here is derived from an EMBL/GenBank/DDBJ whole genome shotgun (WGS) entry which is preliminary data.</text>
</comment>
<dbReference type="Proteomes" id="UP000750711">
    <property type="component" value="Unassembled WGS sequence"/>
</dbReference>
<dbReference type="EMBL" id="JAGHQM010000416">
    <property type="protein sequence ID" value="KAH0562081.1"/>
    <property type="molecule type" value="Genomic_DNA"/>
</dbReference>
<feature type="compositionally biased region" description="Basic and acidic residues" evidence="1">
    <location>
        <begin position="356"/>
        <end position="365"/>
    </location>
</feature>